<organism evidence="2 3">
    <name type="scientific">Pseudocercospora musae</name>
    <dbReference type="NCBI Taxonomy" id="113226"/>
    <lineage>
        <taxon>Eukaryota</taxon>
        <taxon>Fungi</taxon>
        <taxon>Dikarya</taxon>
        <taxon>Ascomycota</taxon>
        <taxon>Pezizomycotina</taxon>
        <taxon>Dothideomycetes</taxon>
        <taxon>Dothideomycetidae</taxon>
        <taxon>Mycosphaerellales</taxon>
        <taxon>Mycosphaerellaceae</taxon>
        <taxon>Pseudocercospora</taxon>
    </lineage>
</organism>
<dbReference type="EMBL" id="LFZO01000005">
    <property type="protein sequence ID" value="KXT18570.1"/>
    <property type="molecule type" value="Genomic_DNA"/>
</dbReference>
<evidence type="ECO:0000256" key="1">
    <source>
        <dbReference type="SAM" id="SignalP"/>
    </source>
</evidence>
<name>A0A139IV99_9PEZI</name>
<feature type="signal peptide" evidence="1">
    <location>
        <begin position="1"/>
        <end position="15"/>
    </location>
</feature>
<reference evidence="2 3" key="1">
    <citation type="submission" date="2015-07" db="EMBL/GenBank/DDBJ databases">
        <title>Comparative genomics of the Sigatoka disease complex on banana suggests a link between parallel evolutionary changes in Pseudocercospora fijiensis and Pseudocercospora eumusae and increased virulence on the banana host.</title>
        <authorList>
            <person name="Chang T.-C."/>
            <person name="Salvucci A."/>
            <person name="Crous P.W."/>
            <person name="Stergiopoulos I."/>
        </authorList>
    </citation>
    <scope>NUCLEOTIDE SEQUENCE [LARGE SCALE GENOMIC DNA]</scope>
    <source>
        <strain evidence="2 3">CBS 116634</strain>
    </source>
</reference>
<sequence length="147" mass="16493">MLWFVLVMRKTCGFGLEVSVCVHKIVVRSESKGWDHLTVSETATSAVVTRRRHALHHVHSTPSNRKKRISACLINATPPQKAIRVSRSFRDEAESSTVFQSRKYGAIGKINFDLVAETDLDSSLIARPQKGDAFASQRVEFLDLKKV</sequence>
<accession>A0A139IV99</accession>
<keyword evidence="1" id="KW-0732">Signal</keyword>
<feature type="chain" id="PRO_5012768642" evidence="1">
    <location>
        <begin position="16"/>
        <end position="147"/>
    </location>
</feature>
<protein>
    <submittedName>
        <fullName evidence="2">Uncharacterized protein</fullName>
    </submittedName>
</protein>
<comment type="caution">
    <text evidence="2">The sequence shown here is derived from an EMBL/GenBank/DDBJ whole genome shotgun (WGS) entry which is preliminary data.</text>
</comment>
<dbReference type="Proteomes" id="UP000073492">
    <property type="component" value="Unassembled WGS sequence"/>
</dbReference>
<evidence type="ECO:0000313" key="2">
    <source>
        <dbReference type="EMBL" id="KXT18570.1"/>
    </source>
</evidence>
<dbReference type="AlphaFoldDB" id="A0A139IV99"/>
<gene>
    <name evidence="2" type="ORF">AC579_9848</name>
</gene>
<evidence type="ECO:0000313" key="3">
    <source>
        <dbReference type="Proteomes" id="UP000073492"/>
    </source>
</evidence>
<proteinExistence type="predicted"/>
<keyword evidence="3" id="KW-1185">Reference proteome</keyword>